<proteinExistence type="predicted"/>
<dbReference type="PANTHER" id="PTHR31719">
    <property type="entry name" value="NAC TRANSCRIPTION FACTOR 56"/>
    <property type="match status" value="1"/>
</dbReference>
<gene>
    <name evidence="6" type="ORF">MtrunA17_Chr7g0251671</name>
</gene>
<dbReference type="InterPro" id="IPR003441">
    <property type="entry name" value="NAC-dom"/>
</dbReference>
<dbReference type="PROSITE" id="PS51005">
    <property type="entry name" value="NAC"/>
    <property type="match status" value="1"/>
</dbReference>
<evidence type="ECO:0000256" key="1">
    <source>
        <dbReference type="ARBA" id="ARBA00023015"/>
    </source>
</evidence>
<dbReference type="GO" id="GO:0003677">
    <property type="term" value="F:DNA binding"/>
    <property type="evidence" value="ECO:0007669"/>
    <property type="project" value="UniProtKB-KW"/>
</dbReference>
<evidence type="ECO:0000256" key="4">
    <source>
        <dbReference type="ARBA" id="ARBA00023242"/>
    </source>
</evidence>
<evidence type="ECO:0000313" key="7">
    <source>
        <dbReference type="Proteomes" id="UP000265566"/>
    </source>
</evidence>
<dbReference type="InterPro" id="IPR036093">
    <property type="entry name" value="NAC_dom_sf"/>
</dbReference>
<keyword evidence="4" id="KW-0539">Nucleus</keyword>
<feature type="domain" description="NAC" evidence="5">
    <location>
        <begin position="10"/>
        <end position="151"/>
    </location>
</feature>
<organism evidence="6 7">
    <name type="scientific">Medicago truncatula</name>
    <name type="common">Barrel medic</name>
    <name type="synonym">Medicago tribuloides</name>
    <dbReference type="NCBI Taxonomy" id="3880"/>
    <lineage>
        <taxon>Eukaryota</taxon>
        <taxon>Viridiplantae</taxon>
        <taxon>Streptophyta</taxon>
        <taxon>Embryophyta</taxon>
        <taxon>Tracheophyta</taxon>
        <taxon>Spermatophyta</taxon>
        <taxon>Magnoliopsida</taxon>
        <taxon>eudicotyledons</taxon>
        <taxon>Gunneridae</taxon>
        <taxon>Pentapetalae</taxon>
        <taxon>rosids</taxon>
        <taxon>fabids</taxon>
        <taxon>Fabales</taxon>
        <taxon>Fabaceae</taxon>
        <taxon>Papilionoideae</taxon>
        <taxon>50 kb inversion clade</taxon>
        <taxon>NPAAA clade</taxon>
        <taxon>Hologalegina</taxon>
        <taxon>IRL clade</taxon>
        <taxon>Trifolieae</taxon>
        <taxon>Medicago</taxon>
    </lineage>
</organism>
<dbReference type="PANTHER" id="PTHR31719:SF252">
    <property type="entry name" value="NAC DOMAIN-CONTAINING PROTEIN"/>
    <property type="match status" value="1"/>
</dbReference>
<evidence type="ECO:0000313" key="6">
    <source>
        <dbReference type="EMBL" id="RHN47319.1"/>
    </source>
</evidence>
<dbReference type="Gene3D" id="2.170.150.80">
    <property type="entry name" value="NAC domain"/>
    <property type="match status" value="1"/>
</dbReference>
<keyword evidence="3" id="KW-0804">Transcription</keyword>
<keyword evidence="1" id="KW-0805">Transcription regulation</keyword>
<evidence type="ECO:0000256" key="3">
    <source>
        <dbReference type="ARBA" id="ARBA00023163"/>
    </source>
</evidence>
<dbReference type="EMBL" id="PSQE01000007">
    <property type="protein sequence ID" value="RHN47319.1"/>
    <property type="molecule type" value="Genomic_DNA"/>
</dbReference>
<name>A0A396H1U7_MEDTR</name>
<accession>A0A396H1U7</accession>
<dbReference type="GO" id="GO:0006355">
    <property type="term" value="P:regulation of DNA-templated transcription"/>
    <property type="evidence" value="ECO:0007669"/>
    <property type="project" value="InterPro"/>
</dbReference>
<evidence type="ECO:0000256" key="2">
    <source>
        <dbReference type="ARBA" id="ARBA00023125"/>
    </source>
</evidence>
<sequence>MAVANVEPDLPAGFRFDPTDRQLVECYLTKKILNQPLPTHLFEFDVFQTEPWRLPRENRYSLEHRKYYFFDLRNRRFQNMDATPAGNGEWRMVEWNEEFALSNNQLIVRKNTYVYWRVQGSQAVMTQWWMHEFVISTIFHPIRVMNTIYIDHYHYIKNFEDFI</sequence>
<comment type="caution">
    <text evidence="6">The sequence shown here is derived from an EMBL/GenBank/DDBJ whole genome shotgun (WGS) entry which is preliminary data.</text>
</comment>
<keyword evidence="2" id="KW-0238">DNA-binding</keyword>
<evidence type="ECO:0000259" key="5">
    <source>
        <dbReference type="PROSITE" id="PS51005"/>
    </source>
</evidence>
<reference evidence="7" key="1">
    <citation type="journal article" date="2018" name="Nat. Plants">
        <title>Whole-genome landscape of Medicago truncatula symbiotic genes.</title>
        <authorList>
            <person name="Pecrix Y."/>
            <person name="Staton S.E."/>
            <person name="Sallet E."/>
            <person name="Lelandais-Briere C."/>
            <person name="Moreau S."/>
            <person name="Carrere S."/>
            <person name="Blein T."/>
            <person name="Jardinaud M.F."/>
            <person name="Latrasse D."/>
            <person name="Zouine M."/>
            <person name="Zahm M."/>
            <person name="Kreplak J."/>
            <person name="Mayjonade B."/>
            <person name="Satge C."/>
            <person name="Perez M."/>
            <person name="Cauet S."/>
            <person name="Marande W."/>
            <person name="Chantry-Darmon C."/>
            <person name="Lopez-Roques C."/>
            <person name="Bouchez O."/>
            <person name="Berard A."/>
            <person name="Debelle F."/>
            <person name="Munos S."/>
            <person name="Bendahmane A."/>
            <person name="Berges H."/>
            <person name="Niebel A."/>
            <person name="Buitink J."/>
            <person name="Frugier F."/>
            <person name="Benhamed M."/>
            <person name="Crespi M."/>
            <person name="Gouzy J."/>
            <person name="Gamas P."/>
        </authorList>
    </citation>
    <scope>NUCLEOTIDE SEQUENCE [LARGE SCALE GENOMIC DNA]</scope>
    <source>
        <strain evidence="7">cv. Jemalong A17</strain>
    </source>
</reference>
<dbReference type="Pfam" id="PF02365">
    <property type="entry name" value="NAM"/>
    <property type="match status" value="1"/>
</dbReference>
<protein>
    <submittedName>
        <fullName evidence="6">Putative transcription factor NAM family</fullName>
    </submittedName>
</protein>
<dbReference type="Proteomes" id="UP000265566">
    <property type="component" value="Chromosome 7"/>
</dbReference>
<dbReference type="Gramene" id="rna41902">
    <property type="protein sequence ID" value="RHN47319.1"/>
    <property type="gene ID" value="gene41902"/>
</dbReference>
<dbReference type="SUPFAM" id="SSF101941">
    <property type="entry name" value="NAC domain"/>
    <property type="match status" value="1"/>
</dbReference>
<dbReference type="AlphaFoldDB" id="A0A396H1U7"/>